<feature type="domain" description="DAGKc" evidence="12">
    <location>
        <begin position="2"/>
        <end position="131"/>
    </location>
</feature>
<dbReference type="InterPro" id="IPR017438">
    <property type="entry name" value="ATP-NAD_kinase_N"/>
</dbReference>
<dbReference type="PANTHER" id="PTHR12358:SF106">
    <property type="entry name" value="LIPID KINASE YEGS"/>
    <property type="match status" value="1"/>
</dbReference>
<evidence type="ECO:0000256" key="5">
    <source>
        <dbReference type="ARBA" id="ARBA00022741"/>
    </source>
</evidence>
<evidence type="ECO:0000256" key="1">
    <source>
        <dbReference type="ARBA" id="ARBA00001946"/>
    </source>
</evidence>
<dbReference type="PROSITE" id="PS50146">
    <property type="entry name" value="DAGK"/>
    <property type="match status" value="1"/>
</dbReference>
<evidence type="ECO:0000256" key="9">
    <source>
        <dbReference type="ARBA" id="ARBA00023098"/>
    </source>
</evidence>
<dbReference type="RefSeq" id="WP_117159215.1">
    <property type="nucleotide sequence ID" value="NZ_QVID01000001.1"/>
</dbReference>
<evidence type="ECO:0000256" key="4">
    <source>
        <dbReference type="ARBA" id="ARBA00022723"/>
    </source>
</evidence>
<evidence type="ECO:0000256" key="10">
    <source>
        <dbReference type="ARBA" id="ARBA00023209"/>
    </source>
</evidence>
<evidence type="ECO:0000259" key="12">
    <source>
        <dbReference type="PROSITE" id="PS50146"/>
    </source>
</evidence>
<evidence type="ECO:0000256" key="2">
    <source>
        <dbReference type="ARBA" id="ARBA00022516"/>
    </source>
</evidence>
<dbReference type="GO" id="GO:0046872">
    <property type="term" value="F:metal ion binding"/>
    <property type="evidence" value="ECO:0007669"/>
    <property type="project" value="UniProtKB-KW"/>
</dbReference>
<dbReference type="InterPro" id="IPR045540">
    <property type="entry name" value="YegS/DAGK_C"/>
</dbReference>
<evidence type="ECO:0000256" key="11">
    <source>
        <dbReference type="ARBA" id="ARBA00023264"/>
    </source>
</evidence>
<dbReference type="InterPro" id="IPR016064">
    <property type="entry name" value="NAD/diacylglycerol_kinase_sf"/>
</dbReference>
<comment type="caution">
    <text evidence="13">The sequence shown here is derived from an EMBL/GenBank/DDBJ whole genome shotgun (WGS) entry which is preliminary data.</text>
</comment>
<dbReference type="Pfam" id="PF19279">
    <property type="entry name" value="YegS_C"/>
    <property type="match status" value="1"/>
</dbReference>
<dbReference type="Gene3D" id="3.40.50.10330">
    <property type="entry name" value="Probable inorganic polyphosphate/atp-NAD kinase, domain 1"/>
    <property type="match status" value="1"/>
</dbReference>
<organism evidence="13 14">
    <name type="scientific">Marixanthomonas ophiurae</name>
    <dbReference type="NCBI Taxonomy" id="387659"/>
    <lineage>
        <taxon>Bacteria</taxon>
        <taxon>Pseudomonadati</taxon>
        <taxon>Bacteroidota</taxon>
        <taxon>Flavobacteriia</taxon>
        <taxon>Flavobacteriales</taxon>
        <taxon>Flavobacteriaceae</taxon>
        <taxon>Marixanthomonas</taxon>
    </lineage>
</organism>
<sequence length="296" mass="32456">MKAIKNILVVVNPISGNTSKEDIITTIIERCNNDRYQLAIYETTGENDISSIKEEIIDHKVERILVVGGDGTIKIVAEAVEEFQVSVGIIPAGSANGLAVNFNIPPTLKEQLDIALGDNTIKADKLLVNNHVCFHMADLGINAELVKNYEASNIRGKLGYILQTVPTLFSSEYPFTFKIEVNSKTIEQTGIMLCIANANKFGTGATVNPNGKINDGVFELLVFKELNISEIINTIYNETDLNSGFAKEFTATSAKIKMHHPVPLQIDGEFIESTKKVKVKLCEKKLTIAVPKSFVS</sequence>
<dbReference type="Gene3D" id="2.60.200.40">
    <property type="match status" value="1"/>
</dbReference>
<dbReference type="SUPFAM" id="SSF111331">
    <property type="entry name" value="NAD kinase/diacylglycerol kinase-like"/>
    <property type="match status" value="1"/>
</dbReference>
<proteinExistence type="predicted"/>
<evidence type="ECO:0000256" key="3">
    <source>
        <dbReference type="ARBA" id="ARBA00022679"/>
    </source>
</evidence>
<keyword evidence="9" id="KW-0443">Lipid metabolism</keyword>
<dbReference type="GO" id="GO:0005524">
    <property type="term" value="F:ATP binding"/>
    <property type="evidence" value="ECO:0007669"/>
    <property type="project" value="UniProtKB-KW"/>
</dbReference>
<reference evidence="13 14" key="1">
    <citation type="journal article" date="2007" name="Int. J. Syst. Evol. Microbiol.">
        <title>Marixanthomonas ophiurae gen. nov., sp. nov., a marine bacterium of the family Flavobacteriaceae isolated from a deep-sea brittle star.</title>
        <authorList>
            <person name="Romanenko L.A."/>
            <person name="Uchino M."/>
            <person name="Frolova G.M."/>
            <person name="Mikhailov V.V."/>
        </authorList>
    </citation>
    <scope>NUCLEOTIDE SEQUENCE [LARGE SCALE GENOMIC DNA]</scope>
    <source>
        <strain evidence="13 14">KMM 3046</strain>
    </source>
</reference>
<dbReference type="EMBL" id="QVID01000001">
    <property type="protein sequence ID" value="RFN60156.1"/>
    <property type="molecule type" value="Genomic_DNA"/>
</dbReference>
<keyword evidence="10" id="KW-0594">Phospholipid biosynthesis</keyword>
<evidence type="ECO:0000313" key="14">
    <source>
        <dbReference type="Proteomes" id="UP000261082"/>
    </source>
</evidence>
<keyword evidence="4" id="KW-0479">Metal-binding</keyword>
<comment type="cofactor">
    <cofactor evidence="1">
        <name>Mg(2+)</name>
        <dbReference type="ChEBI" id="CHEBI:18420"/>
    </cofactor>
</comment>
<dbReference type="InterPro" id="IPR050187">
    <property type="entry name" value="Lipid_Phosphate_FormReg"/>
</dbReference>
<evidence type="ECO:0000256" key="7">
    <source>
        <dbReference type="ARBA" id="ARBA00022840"/>
    </source>
</evidence>
<dbReference type="SMART" id="SM00046">
    <property type="entry name" value="DAGKc"/>
    <property type="match status" value="1"/>
</dbReference>
<keyword evidence="3" id="KW-0808">Transferase</keyword>
<protein>
    <submittedName>
        <fullName evidence="13">YegS/Rv2252/BmrU family lipid kinase</fullName>
    </submittedName>
</protein>
<evidence type="ECO:0000256" key="6">
    <source>
        <dbReference type="ARBA" id="ARBA00022777"/>
    </source>
</evidence>
<keyword evidence="8" id="KW-0460">Magnesium</keyword>
<dbReference type="GO" id="GO:0008654">
    <property type="term" value="P:phospholipid biosynthetic process"/>
    <property type="evidence" value="ECO:0007669"/>
    <property type="project" value="UniProtKB-KW"/>
</dbReference>
<keyword evidence="5" id="KW-0547">Nucleotide-binding</keyword>
<dbReference type="NCBIfam" id="TIGR00147">
    <property type="entry name" value="YegS/Rv2252/BmrU family lipid kinase"/>
    <property type="match status" value="1"/>
</dbReference>
<dbReference type="InterPro" id="IPR005218">
    <property type="entry name" value="Diacylglycerol/lipid_kinase"/>
</dbReference>
<gene>
    <name evidence="13" type="ORF">DZ858_08975</name>
</gene>
<dbReference type="Pfam" id="PF00781">
    <property type="entry name" value="DAGK_cat"/>
    <property type="match status" value="1"/>
</dbReference>
<keyword evidence="6 13" id="KW-0418">Kinase</keyword>
<dbReference type="OrthoDB" id="9786026at2"/>
<dbReference type="InterPro" id="IPR001206">
    <property type="entry name" value="Diacylglycerol_kinase_cat_dom"/>
</dbReference>
<keyword evidence="11" id="KW-1208">Phospholipid metabolism</keyword>
<dbReference type="Proteomes" id="UP000261082">
    <property type="component" value="Unassembled WGS sequence"/>
</dbReference>
<evidence type="ECO:0000256" key="8">
    <source>
        <dbReference type="ARBA" id="ARBA00022842"/>
    </source>
</evidence>
<keyword evidence="2" id="KW-0444">Lipid biosynthesis</keyword>
<accession>A0A3E1QDM2</accession>
<dbReference type="PANTHER" id="PTHR12358">
    <property type="entry name" value="SPHINGOSINE KINASE"/>
    <property type="match status" value="1"/>
</dbReference>
<name>A0A3E1QDM2_9FLAO</name>
<keyword evidence="14" id="KW-1185">Reference proteome</keyword>
<dbReference type="GO" id="GO:0016301">
    <property type="term" value="F:kinase activity"/>
    <property type="evidence" value="ECO:0007669"/>
    <property type="project" value="UniProtKB-KW"/>
</dbReference>
<dbReference type="GO" id="GO:0005886">
    <property type="term" value="C:plasma membrane"/>
    <property type="evidence" value="ECO:0007669"/>
    <property type="project" value="TreeGrafter"/>
</dbReference>
<evidence type="ECO:0000313" key="13">
    <source>
        <dbReference type="EMBL" id="RFN60156.1"/>
    </source>
</evidence>
<keyword evidence="7" id="KW-0067">ATP-binding</keyword>
<dbReference type="AlphaFoldDB" id="A0A3E1QDM2"/>